<feature type="region of interest" description="Disordered" evidence="1">
    <location>
        <begin position="312"/>
        <end position="352"/>
    </location>
</feature>
<gene>
    <name evidence="2" type="ORF">G7Z17_g10557</name>
</gene>
<dbReference type="Proteomes" id="UP000722485">
    <property type="component" value="Unassembled WGS sequence"/>
</dbReference>
<accession>A0A9P5H1X8</accession>
<name>A0A9P5H1X8_9HYPO</name>
<comment type="caution">
    <text evidence="2">The sequence shown here is derived from an EMBL/GenBank/DDBJ whole genome shotgun (WGS) entry which is preliminary data.</text>
</comment>
<organism evidence="2 3">
    <name type="scientific">Cylindrodendrum hubeiense</name>
    <dbReference type="NCBI Taxonomy" id="595255"/>
    <lineage>
        <taxon>Eukaryota</taxon>
        <taxon>Fungi</taxon>
        <taxon>Dikarya</taxon>
        <taxon>Ascomycota</taxon>
        <taxon>Pezizomycotina</taxon>
        <taxon>Sordariomycetes</taxon>
        <taxon>Hypocreomycetidae</taxon>
        <taxon>Hypocreales</taxon>
        <taxon>Nectriaceae</taxon>
        <taxon>Cylindrodendrum</taxon>
    </lineage>
</organism>
<dbReference type="AlphaFoldDB" id="A0A9P5H1X8"/>
<evidence type="ECO:0000256" key="1">
    <source>
        <dbReference type="SAM" id="MobiDB-lite"/>
    </source>
</evidence>
<feature type="compositionally biased region" description="Polar residues" evidence="1">
    <location>
        <begin position="336"/>
        <end position="352"/>
    </location>
</feature>
<dbReference type="EMBL" id="JAANBB010000351">
    <property type="protein sequence ID" value="KAF7543672.1"/>
    <property type="molecule type" value="Genomic_DNA"/>
</dbReference>
<keyword evidence="3" id="KW-1185">Reference proteome</keyword>
<sequence length="352" mass="38000">MSRSRKGSQRALELEDAAAPERAVEAEVEGALECWGRERAAVAIAAAQLQRPASVKQPVATNDAASAQCGVTTRGVEALFANADPRCPGSVFRSSHSQVVQIPRQDWRRSSSKYPGAFSQSAVLPASKTQAWGRRRRARRGAEGGTQWEAFRVGPLQTTMEELLLELERVRAAGFPSSAPTQELARLRHHTGVIQASPSLVIPDATDFRCEARREQAGWARREDGMRGAPKGIPAQPRRPDVFWRVSCALVPEMATLSPACLGPNDSVVRPSSAVDPGTTTARPLVPGRSKPGHEVTQGWLLRNLALQPRATGRKRNVGIQHRNRGECQSEIPTAGSHSGSKADQGNQPQTG</sequence>
<protein>
    <submittedName>
        <fullName evidence="2">Uncharacterized protein</fullName>
    </submittedName>
</protein>
<feature type="region of interest" description="Disordered" evidence="1">
    <location>
        <begin position="1"/>
        <end position="20"/>
    </location>
</feature>
<evidence type="ECO:0000313" key="2">
    <source>
        <dbReference type="EMBL" id="KAF7543672.1"/>
    </source>
</evidence>
<reference evidence="2" key="1">
    <citation type="submission" date="2020-03" db="EMBL/GenBank/DDBJ databases">
        <title>Draft Genome Sequence of Cylindrodendrum hubeiense.</title>
        <authorList>
            <person name="Buettner E."/>
            <person name="Kellner H."/>
        </authorList>
    </citation>
    <scope>NUCLEOTIDE SEQUENCE</scope>
    <source>
        <strain evidence="2">IHI 201604</strain>
    </source>
</reference>
<evidence type="ECO:0000313" key="3">
    <source>
        <dbReference type="Proteomes" id="UP000722485"/>
    </source>
</evidence>
<proteinExistence type="predicted"/>
<feature type="region of interest" description="Disordered" evidence="1">
    <location>
        <begin position="271"/>
        <end position="296"/>
    </location>
</feature>